<dbReference type="PANTHER" id="PTHR30146">
    <property type="entry name" value="LACI-RELATED TRANSCRIPTIONAL REPRESSOR"/>
    <property type="match status" value="1"/>
</dbReference>
<evidence type="ECO:0000256" key="3">
    <source>
        <dbReference type="ARBA" id="ARBA00023163"/>
    </source>
</evidence>
<reference evidence="5 6" key="1">
    <citation type="submission" date="2020-07" db="EMBL/GenBank/DDBJ databases">
        <authorList>
            <person name="Feng X."/>
        </authorList>
    </citation>
    <scope>NUCLEOTIDE SEQUENCE [LARGE SCALE GENOMIC DNA]</scope>
    <source>
        <strain evidence="5 6">JCM14086</strain>
    </source>
</reference>
<dbReference type="Pfam" id="PF13407">
    <property type="entry name" value="Peripla_BP_4"/>
    <property type="match status" value="1"/>
</dbReference>
<dbReference type="Gene3D" id="3.40.50.2300">
    <property type="match status" value="2"/>
</dbReference>
<dbReference type="EMBL" id="JACHVA010000083">
    <property type="protein sequence ID" value="MBC2602285.1"/>
    <property type="molecule type" value="Genomic_DNA"/>
</dbReference>
<keyword evidence="6" id="KW-1185">Reference proteome</keyword>
<dbReference type="GO" id="GO:0003700">
    <property type="term" value="F:DNA-binding transcription factor activity"/>
    <property type="evidence" value="ECO:0007669"/>
    <property type="project" value="TreeGrafter"/>
</dbReference>
<dbReference type="InterPro" id="IPR028082">
    <property type="entry name" value="Peripla_BP_I"/>
</dbReference>
<organism evidence="5 6">
    <name type="scientific">Puniceicoccus vermicola</name>
    <dbReference type="NCBI Taxonomy" id="388746"/>
    <lineage>
        <taxon>Bacteria</taxon>
        <taxon>Pseudomonadati</taxon>
        <taxon>Verrucomicrobiota</taxon>
        <taxon>Opitutia</taxon>
        <taxon>Puniceicoccales</taxon>
        <taxon>Puniceicoccaceae</taxon>
        <taxon>Puniceicoccus</taxon>
    </lineage>
</organism>
<dbReference type="RefSeq" id="WP_185692982.1">
    <property type="nucleotide sequence ID" value="NZ_JACHVA010000083.1"/>
</dbReference>
<dbReference type="InterPro" id="IPR000843">
    <property type="entry name" value="HTH_LacI"/>
</dbReference>
<evidence type="ECO:0000259" key="4">
    <source>
        <dbReference type="PROSITE" id="PS50932"/>
    </source>
</evidence>
<evidence type="ECO:0000256" key="1">
    <source>
        <dbReference type="ARBA" id="ARBA00023015"/>
    </source>
</evidence>
<keyword evidence="1" id="KW-0805">Transcription regulation</keyword>
<dbReference type="Gene3D" id="1.10.260.40">
    <property type="entry name" value="lambda repressor-like DNA-binding domains"/>
    <property type="match status" value="1"/>
</dbReference>
<dbReference type="CDD" id="cd01392">
    <property type="entry name" value="HTH_LacI"/>
    <property type="match status" value="1"/>
</dbReference>
<name>A0A7X1E476_9BACT</name>
<proteinExistence type="predicted"/>
<dbReference type="GO" id="GO:0000976">
    <property type="term" value="F:transcription cis-regulatory region binding"/>
    <property type="evidence" value="ECO:0007669"/>
    <property type="project" value="TreeGrafter"/>
</dbReference>
<accession>A0A7X1E476</accession>
<dbReference type="InterPro" id="IPR025997">
    <property type="entry name" value="SBP_2_dom"/>
</dbReference>
<sequence>MKSTTMKDVAKHTGFSISTVSHVINKTRNVETNTRRKILKAMKDLNYVPNTLIRSINKTAVRTIGAIIADIREDFYTEIVTALQARAMEHGYNLLLCDSQESAEKEQFHLNTMTSKEVSAIILAPVDTSATFETLSDSSIPVVMVDRFNEHLPADFVGIDNAQSGAHATRHLLEKGCQNICFLGHHENIYTIAQRQQGYQSALQAASKSSGKTLQIEYFQGAPNKNIGTSELKNFFKKNTDLDGVICGTSSICFEAISVLEALNRKVPKDVRIVTYDDNKWFDYLRTPITSIIQPTSEIASEAVDIAVDRIERPSTIKRKIFLDFSIQER</sequence>
<keyword evidence="2 5" id="KW-0238">DNA-binding</keyword>
<dbReference type="AlphaFoldDB" id="A0A7X1E476"/>
<dbReference type="SUPFAM" id="SSF53822">
    <property type="entry name" value="Periplasmic binding protein-like I"/>
    <property type="match status" value="1"/>
</dbReference>
<evidence type="ECO:0000313" key="5">
    <source>
        <dbReference type="EMBL" id="MBC2602285.1"/>
    </source>
</evidence>
<keyword evidence="3" id="KW-0804">Transcription</keyword>
<dbReference type="InterPro" id="IPR010982">
    <property type="entry name" value="Lambda_DNA-bd_dom_sf"/>
</dbReference>
<evidence type="ECO:0000256" key="2">
    <source>
        <dbReference type="ARBA" id="ARBA00023125"/>
    </source>
</evidence>
<dbReference type="Pfam" id="PF00356">
    <property type="entry name" value="LacI"/>
    <property type="match status" value="1"/>
</dbReference>
<dbReference type="PANTHER" id="PTHR30146:SF109">
    <property type="entry name" value="HTH-TYPE TRANSCRIPTIONAL REGULATOR GALS"/>
    <property type="match status" value="1"/>
</dbReference>
<comment type="caution">
    <text evidence="5">The sequence shown here is derived from an EMBL/GenBank/DDBJ whole genome shotgun (WGS) entry which is preliminary data.</text>
</comment>
<dbReference type="PROSITE" id="PS50932">
    <property type="entry name" value="HTH_LACI_2"/>
    <property type="match status" value="1"/>
</dbReference>
<dbReference type="SUPFAM" id="SSF47413">
    <property type="entry name" value="lambda repressor-like DNA-binding domains"/>
    <property type="match status" value="1"/>
</dbReference>
<feature type="domain" description="HTH lacI-type" evidence="4">
    <location>
        <begin position="4"/>
        <end position="58"/>
    </location>
</feature>
<gene>
    <name evidence="5" type="ORF">H5P30_10895</name>
</gene>
<protein>
    <submittedName>
        <fullName evidence="5">LacI family DNA-binding transcriptional regulator</fullName>
    </submittedName>
</protein>
<dbReference type="Proteomes" id="UP000525652">
    <property type="component" value="Unassembled WGS sequence"/>
</dbReference>
<evidence type="ECO:0000313" key="6">
    <source>
        <dbReference type="Proteomes" id="UP000525652"/>
    </source>
</evidence>
<dbReference type="SMART" id="SM00354">
    <property type="entry name" value="HTH_LACI"/>
    <property type="match status" value="1"/>
</dbReference>
<dbReference type="CDD" id="cd06267">
    <property type="entry name" value="PBP1_LacI_sugar_binding-like"/>
    <property type="match status" value="1"/>
</dbReference>